<dbReference type="PANTHER" id="PTHR31313">
    <property type="entry name" value="TY1 ENHANCER ACTIVATOR"/>
    <property type="match status" value="1"/>
</dbReference>
<feature type="compositionally biased region" description="Low complexity" evidence="8">
    <location>
        <begin position="188"/>
        <end position="201"/>
    </location>
</feature>
<feature type="region of interest" description="Disordered" evidence="8">
    <location>
        <begin position="1"/>
        <end position="26"/>
    </location>
</feature>
<dbReference type="InterPro" id="IPR036864">
    <property type="entry name" value="Zn2-C6_fun-type_DNA-bd_sf"/>
</dbReference>
<accession>A0AAD7N8E8</accession>
<evidence type="ECO:0000256" key="2">
    <source>
        <dbReference type="ARBA" id="ARBA00022723"/>
    </source>
</evidence>
<dbReference type="GO" id="GO:0005634">
    <property type="term" value="C:nucleus"/>
    <property type="evidence" value="ECO:0007669"/>
    <property type="project" value="UniProtKB-SubCell"/>
</dbReference>
<comment type="subcellular location">
    <subcellularLocation>
        <location evidence="1">Nucleus</location>
    </subcellularLocation>
</comment>
<dbReference type="SMART" id="SM00906">
    <property type="entry name" value="Fungal_trans"/>
    <property type="match status" value="1"/>
</dbReference>
<dbReference type="SUPFAM" id="SSF57701">
    <property type="entry name" value="Zn2/Cys6 DNA-binding domain"/>
    <property type="match status" value="1"/>
</dbReference>
<feature type="compositionally biased region" description="Acidic residues" evidence="8">
    <location>
        <begin position="1"/>
        <end position="10"/>
    </location>
</feature>
<evidence type="ECO:0000313" key="11">
    <source>
        <dbReference type="Proteomes" id="UP001215280"/>
    </source>
</evidence>
<evidence type="ECO:0000256" key="1">
    <source>
        <dbReference type="ARBA" id="ARBA00004123"/>
    </source>
</evidence>
<evidence type="ECO:0000256" key="3">
    <source>
        <dbReference type="ARBA" id="ARBA00022833"/>
    </source>
</evidence>
<keyword evidence="11" id="KW-1185">Reference proteome</keyword>
<comment type="caution">
    <text evidence="10">The sequence shown here is derived from an EMBL/GenBank/DDBJ whole genome shotgun (WGS) entry which is preliminary data.</text>
</comment>
<protein>
    <submittedName>
        <fullName evidence="10">Fungal-specific transcription factor domain-containing protein</fullName>
    </submittedName>
</protein>
<dbReference type="GO" id="GO:0008270">
    <property type="term" value="F:zinc ion binding"/>
    <property type="evidence" value="ECO:0007669"/>
    <property type="project" value="InterPro"/>
</dbReference>
<dbReference type="AlphaFoldDB" id="A0AAD7N8E8"/>
<dbReference type="InterPro" id="IPR007219">
    <property type="entry name" value="XnlR_reg_dom"/>
</dbReference>
<keyword evidence="7" id="KW-0539">Nucleus</keyword>
<proteinExistence type="predicted"/>
<keyword evidence="3" id="KW-0862">Zinc</keyword>
<dbReference type="InterPro" id="IPR051615">
    <property type="entry name" value="Transcr_Regulatory_Elem"/>
</dbReference>
<feature type="domain" description="Zn(2)-C6 fungal-type" evidence="9">
    <location>
        <begin position="27"/>
        <end position="58"/>
    </location>
</feature>
<dbReference type="CDD" id="cd00067">
    <property type="entry name" value="GAL4"/>
    <property type="match status" value="1"/>
</dbReference>
<sequence length="892" mass="99277">MDYSDASEDESAPRDSQTTSRKRSSRACDQCRKTKSKCERVANETCKGCALAGTVCAFLGPSYKRGPPKGYIHAIESRWHQVESLLGAILQCPDSRVQSIVSDLKTDELAREILGRVDAGPYGPSGRLDQPGGATKEDFFASILRSSGSTPSNDTSRSRRQSRMSREKVSSVQDRGLSVVPTREWQDSLSNRLASSSMSESRLNSFDVSGVPLNQRRRLNGSSTNLPVAPDWKDMYTLEGSEHDDGSPREAVQGMGALSLDEHQEVRFHGQTSGLHLLARSNRTDARKEGGIWNLPMARVWPPIKDPTQLIQEEDMDIGLPPPQIQEHLLQLYFTYIHPVFPLLHKTRFLTEYNKHLSPVHSPAHGGSLLKPEPAQKYSPLLLLAMFSISARFSDQDTPLPPKGKMWEAGSQYFNLAKNILAKVLHRSRPSTCQTLLLLGYREFGIGSMEQGWIYIGMAIRMAIDLGLNCNLGDWKSGNDDHRLFTAEETQTRRQIWWACCVADRYGSMYMGRPVAIRDSDFDTPLPEDEEEQPWESLVPSSMVGATYPGITLGSFRAAGNLALILGAVITEIYPVRGTSVASRQASLAKLETRLDQWYLSLPEALRYDTASRRIVPSPPVLLLHIRYWGTVLLLHRAFIPNWKGIDPTPQNSTLELKAFDLAQGAASHLSAIITIYRDNFTLKRCSPFMTSYLLNAGIMHVSTLTLRPSNPQASLGFRQCLSALKEMEIIWPSAARAWELLNGVKLGALNTAVPPAQSLDRHKRHAEDAFGQDRPPDYPSHGLVEDPHMGQNMDGVQDMANKLMAHMLGLDLPGVEPSTSFYTGCDWWARPNPDTSQPLSPQNWPSPVATGPNSLFTPLNMPPQRTWSQDSRDPPPQLGYSDAYQFDQYGP</sequence>
<dbReference type="InterPro" id="IPR001138">
    <property type="entry name" value="Zn2Cys6_DnaBD"/>
</dbReference>
<feature type="region of interest" description="Disordered" evidence="8">
    <location>
        <begin position="834"/>
        <end position="892"/>
    </location>
</feature>
<evidence type="ECO:0000256" key="4">
    <source>
        <dbReference type="ARBA" id="ARBA00023015"/>
    </source>
</evidence>
<feature type="compositionally biased region" description="Polar residues" evidence="8">
    <location>
        <begin position="834"/>
        <end position="870"/>
    </location>
</feature>
<gene>
    <name evidence="10" type="ORF">DFH07DRAFT_826547</name>
</gene>
<feature type="region of interest" description="Disordered" evidence="8">
    <location>
        <begin position="143"/>
        <end position="201"/>
    </location>
</feature>
<dbReference type="GO" id="GO:0006351">
    <property type="term" value="P:DNA-templated transcription"/>
    <property type="evidence" value="ECO:0007669"/>
    <property type="project" value="InterPro"/>
</dbReference>
<dbReference type="Pfam" id="PF04082">
    <property type="entry name" value="Fungal_trans"/>
    <property type="match status" value="1"/>
</dbReference>
<dbReference type="Proteomes" id="UP001215280">
    <property type="component" value="Unassembled WGS sequence"/>
</dbReference>
<evidence type="ECO:0000256" key="5">
    <source>
        <dbReference type="ARBA" id="ARBA00023125"/>
    </source>
</evidence>
<evidence type="ECO:0000256" key="8">
    <source>
        <dbReference type="SAM" id="MobiDB-lite"/>
    </source>
</evidence>
<dbReference type="GO" id="GO:0003677">
    <property type="term" value="F:DNA binding"/>
    <property type="evidence" value="ECO:0007669"/>
    <property type="project" value="UniProtKB-KW"/>
</dbReference>
<keyword evidence="2" id="KW-0479">Metal-binding</keyword>
<dbReference type="EMBL" id="JARJLG010000079">
    <property type="protein sequence ID" value="KAJ7751211.1"/>
    <property type="molecule type" value="Genomic_DNA"/>
</dbReference>
<dbReference type="SMART" id="SM00066">
    <property type="entry name" value="GAL4"/>
    <property type="match status" value="1"/>
</dbReference>
<dbReference type="Pfam" id="PF00172">
    <property type="entry name" value="Zn_clus"/>
    <property type="match status" value="1"/>
</dbReference>
<keyword evidence="4" id="KW-0805">Transcription regulation</keyword>
<name>A0AAD7N8E8_9AGAR</name>
<evidence type="ECO:0000256" key="6">
    <source>
        <dbReference type="ARBA" id="ARBA00023163"/>
    </source>
</evidence>
<evidence type="ECO:0000259" key="9">
    <source>
        <dbReference type="PROSITE" id="PS50048"/>
    </source>
</evidence>
<dbReference type="Gene3D" id="4.10.240.10">
    <property type="entry name" value="Zn(2)-C6 fungal-type DNA-binding domain"/>
    <property type="match status" value="1"/>
</dbReference>
<dbReference type="PANTHER" id="PTHR31313:SF78">
    <property type="entry name" value="TRANSCRIPTION FACTOR DOMAIN-CONTAINING PROTEIN"/>
    <property type="match status" value="1"/>
</dbReference>
<evidence type="ECO:0000256" key="7">
    <source>
        <dbReference type="ARBA" id="ARBA00023242"/>
    </source>
</evidence>
<keyword evidence="6" id="KW-0804">Transcription</keyword>
<keyword evidence="5" id="KW-0238">DNA-binding</keyword>
<feature type="region of interest" description="Disordered" evidence="8">
    <location>
        <begin position="758"/>
        <end position="789"/>
    </location>
</feature>
<dbReference type="GO" id="GO:0000981">
    <property type="term" value="F:DNA-binding transcription factor activity, RNA polymerase II-specific"/>
    <property type="evidence" value="ECO:0007669"/>
    <property type="project" value="InterPro"/>
</dbReference>
<dbReference type="CDD" id="cd12148">
    <property type="entry name" value="fungal_TF_MHR"/>
    <property type="match status" value="1"/>
</dbReference>
<organism evidence="10 11">
    <name type="scientific">Mycena maculata</name>
    <dbReference type="NCBI Taxonomy" id="230809"/>
    <lineage>
        <taxon>Eukaryota</taxon>
        <taxon>Fungi</taxon>
        <taxon>Dikarya</taxon>
        <taxon>Basidiomycota</taxon>
        <taxon>Agaricomycotina</taxon>
        <taxon>Agaricomycetes</taxon>
        <taxon>Agaricomycetidae</taxon>
        <taxon>Agaricales</taxon>
        <taxon>Marasmiineae</taxon>
        <taxon>Mycenaceae</taxon>
        <taxon>Mycena</taxon>
    </lineage>
</organism>
<reference evidence="10" key="1">
    <citation type="submission" date="2023-03" db="EMBL/GenBank/DDBJ databases">
        <title>Massive genome expansion in bonnet fungi (Mycena s.s.) driven by repeated elements and novel gene families across ecological guilds.</title>
        <authorList>
            <consortium name="Lawrence Berkeley National Laboratory"/>
            <person name="Harder C.B."/>
            <person name="Miyauchi S."/>
            <person name="Viragh M."/>
            <person name="Kuo A."/>
            <person name="Thoen E."/>
            <person name="Andreopoulos B."/>
            <person name="Lu D."/>
            <person name="Skrede I."/>
            <person name="Drula E."/>
            <person name="Henrissat B."/>
            <person name="Morin E."/>
            <person name="Kohler A."/>
            <person name="Barry K."/>
            <person name="LaButti K."/>
            <person name="Morin E."/>
            <person name="Salamov A."/>
            <person name="Lipzen A."/>
            <person name="Mereny Z."/>
            <person name="Hegedus B."/>
            <person name="Baldrian P."/>
            <person name="Stursova M."/>
            <person name="Weitz H."/>
            <person name="Taylor A."/>
            <person name="Grigoriev I.V."/>
            <person name="Nagy L.G."/>
            <person name="Martin F."/>
            <person name="Kauserud H."/>
        </authorList>
    </citation>
    <scope>NUCLEOTIDE SEQUENCE</scope>
    <source>
        <strain evidence="10">CBHHK188m</strain>
    </source>
</reference>
<evidence type="ECO:0000313" key="10">
    <source>
        <dbReference type="EMBL" id="KAJ7751211.1"/>
    </source>
</evidence>
<feature type="compositionally biased region" description="Polar residues" evidence="8">
    <location>
        <begin position="144"/>
        <end position="155"/>
    </location>
</feature>
<dbReference type="PROSITE" id="PS00463">
    <property type="entry name" value="ZN2_CY6_FUNGAL_1"/>
    <property type="match status" value="1"/>
</dbReference>
<dbReference type="PROSITE" id="PS50048">
    <property type="entry name" value="ZN2_CY6_FUNGAL_2"/>
    <property type="match status" value="1"/>
</dbReference>